<comment type="similarity">
    <text evidence="1">Belongs to the protein kinase superfamily. NEK Ser/Thr protein kinase family. NIMA subfamily.</text>
</comment>
<evidence type="ECO:0000256" key="6">
    <source>
        <dbReference type="ARBA" id="ARBA00022777"/>
    </source>
</evidence>
<dbReference type="PROSITE" id="PS50011">
    <property type="entry name" value="PROTEIN_KINASE_DOM"/>
    <property type="match status" value="1"/>
</dbReference>
<dbReference type="EC" id="2.7.11.1" evidence="2"/>
<dbReference type="Pfam" id="PF00069">
    <property type="entry name" value="Pkinase"/>
    <property type="match status" value="1"/>
</dbReference>
<reference evidence="11" key="1">
    <citation type="submission" date="2021-01" db="EMBL/GenBank/DDBJ databases">
        <authorList>
            <consortium name="Genoscope - CEA"/>
            <person name="William W."/>
        </authorList>
    </citation>
    <scope>NUCLEOTIDE SEQUENCE</scope>
</reference>
<evidence type="ECO:0000256" key="5">
    <source>
        <dbReference type="ARBA" id="ARBA00022741"/>
    </source>
</evidence>
<sequence length="376" mass="43883">MDQINSWSNCTLSIGEEVQPKQQNELHDAMNNYQKIEMKGKGSYGAAYLALQLNTKLQCIIKVINISNMNNKQKENAICEAKIMKDLKHPGIIKYYESFFENDTNLCIVMEYAEKGNLEQMLLEYKQNNEYINETLIIDWFTQLCLAVKYLHDQNIIHRDIKTQNIFITKDNFIKLGDFGIAKEIECKEQLCKTSIGTPYYISPEAFQSKPYNNKSDMWSLGCVLYEMISLRHAFDAKTIEGLGIKILRGQYPPIPKHYSDELKNLVTKLLVVDPTKRFNINDLLKQEILLNGAKKYLDKYTQYTIQAKINTQSNYNFNVCKLEELRMNLENQLGLKKLQDYIQQIENDTLDFNNDLSEKNIKDIELLIQLEKQIF</sequence>
<evidence type="ECO:0000256" key="8">
    <source>
        <dbReference type="ARBA" id="ARBA00047899"/>
    </source>
</evidence>
<dbReference type="AlphaFoldDB" id="A0A8S1L2Q8"/>
<organism evidence="11 12">
    <name type="scientific">Paramecium primaurelia</name>
    <dbReference type="NCBI Taxonomy" id="5886"/>
    <lineage>
        <taxon>Eukaryota</taxon>
        <taxon>Sar</taxon>
        <taxon>Alveolata</taxon>
        <taxon>Ciliophora</taxon>
        <taxon>Intramacronucleata</taxon>
        <taxon>Oligohymenophorea</taxon>
        <taxon>Peniculida</taxon>
        <taxon>Parameciidae</taxon>
        <taxon>Paramecium</taxon>
    </lineage>
</organism>
<comment type="catalytic activity">
    <reaction evidence="9">
        <text>L-seryl-[protein] + ATP = O-phospho-L-seryl-[protein] + ADP + H(+)</text>
        <dbReference type="Rhea" id="RHEA:17989"/>
        <dbReference type="Rhea" id="RHEA-COMP:9863"/>
        <dbReference type="Rhea" id="RHEA-COMP:11604"/>
        <dbReference type="ChEBI" id="CHEBI:15378"/>
        <dbReference type="ChEBI" id="CHEBI:29999"/>
        <dbReference type="ChEBI" id="CHEBI:30616"/>
        <dbReference type="ChEBI" id="CHEBI:83421"/>
        <dbReference type="ChEBI" id="CHEBI:456216"/>
        <dbReference type="EC" id="2.7.11.1"/>
    </reaction>
</comment>
<dbReference type="InterPro" id="IPR000719">
    <property type="entry name" value="Prot_kinase_dom"/>
</dbReference>
<name>A0A8S1L2Q8_PARPR</name>
<evidence type="ECO:0000256" key="2">
    <source>
        <dbReference type="ARBA" id="ARBA00012513"/>
    </source>
</evidence>
<dbReference type="CDD" id="cd08215">
    <property type="entry name" value="STKc_Nek"/>
    <property type="match status" value="1"/>
</dbReference>
<evidence type="ECO:0000313" key="12">
    <source>
        <dbReference type="Proteomes" id="UP000688137"/>
    </source>
</evidence>
<dbReference type="GO" id="GO:0004674">
    <property type="term" value="F:protein serine/threonine kinase activity"/>
    <property type="evidence" value="ECO:0007669"/>
    <property type="project" value="UniProtKB-KW"/>
</dbReference>
<dbReference type="PROSITE" id="PS00108">
    <property type="entry name" value="PROTEIN_KINASE_ST"/>
    <property type="match status" value="1"/>
</dbReference>
<accession>A0A8S1L2Q8</accession>
<evidence type="ECO:0000256" key="3">
    <source>
        <dbReference type="ARBA" id="ARBA00022527"/>
    </source>
</evidence>
<proteinExistence type="inferred from homology"/>
<dbReference type="EMBL" id="CAJJDM010000031">
    <property type="protein sequence ID" value="CAD8061859.1"/>
    <property type="molecule type" value="Genomic_DNA"/>
</dbReference>
<evidence type="ECO:0000259" key="10">
    <source>
        <dbReference type="PROSITE" id="PS50011"/>
    </source>
</evidence>
<evidence type="ECO:0000256" key="4">
    <source>
        <dbReference type="ARBA" id="ARBA00022679"/>
    </source>
</evidence>
<dbReference type="SMART" id="SM00220">
    <property type="entry name" value="S_TKc"/>
    <property type="match status" value="1"/>
</dbReference>
<keyword evidence="12" id="KW-1185">Reference proteome</keyword>
<dbReference type="FunFam" id="3.30.200.20:FF:000097">
    <property type="entry name" value="Probable serine/threonine-protein kinase nek1"/>
    <property type="match status" value="1"/>
</dbReference>
<dbReference type="InterPro" id="IPR008271">
    <property type="entry name" value="Ser/Thr_kinase_AS"/>
</dbReference>
<keyword evidence="3" id="KW-0723">Serine/threonine-protein kinase</keyword>
<gene>
    <name evidence="11" type="ORF">PPRIM_AZ9-3.1.T0320208</name>
</gene>
<keyword evidence="7" id="KW-0067">ATP-binding</keyword>
<keyword evidence="5" id="KW-0547">Nucleotide-binding</keyword>
<evidence type="ECO:0000256" key="7">
    <source>
        <dbReference type="ARBA" id="ARBA00022840"/>
    </source>
</evidence>
<dbReference type="Proteomes" id="UP000688137">
    <property type="component" value="Unassembled WGS sequence"/>
</dbReference>
<dbReference type="GO" id="GO:0005524">
    <property type="term" value="F:ATP binding"/>
    <property type="evidence" value="ECO:0007669"/>
    <property type="project" value="UniProtKB-KW"/>
</dbReference>
<dbReference type="InterPro" id="IPR051131">
    <property type="entry name" value="NEK_Ser/Thr_kinase_NIMA"/>
</dbReference>
<feature type="domain" description="Protein kinase" evidence="10">
    <location>
        <begin position="33"/>
        <end position="290"/>
    </location>
</feature>
<dbReference type="PANTHER" id="PTHR44899">
    <property type="entry name" value="CAMK FAMILY PROTEIN KINASE"/>
    <property type="match status" value="1"/>
</dbReference>
<keyword evidence="6" id="KW-0418">Kinase</keyword>
<evidence type="ECO:0000256" key="1">
    <source>
        <dbReference type="ARBA" id="ARBA00010886"/>
    </source>
</evidence>
<evidence type="ECO:0000256" key="9">
    <source>
        <dbReference type="ARBA" id="ARBA00048679"/>
    </source>
</evidence>
<dbReference type="OMA" id="NICNAPA"/>
<protein>
    <recommendedName>
        <fullName evidence="2">non-specific serine/threonine protein kinase</fullName>
        <ecNumber evidence="2">2.7.11.1</ecNumber>
    </recommendedName>
</protein>
<evidence type="ECO:0000313" key="11">
    <source>
        <dbReference type="EMBL" id="CAD8061859.1"/>
    </source>
</evidence>
<dbReference type="PANTHER" id="PTHR44899:SF3">
    <property type="entry name" value="SERINE_THREONINE-PROTEIN KINASE NEK1"/>
    <property type="match status" value="1"/>
</dbReference>
<keyword evidence="4" id="KW-0808">Transferase</keyword>
<comment type="catalytic activity">
    <reaction evidence="8">
        <text>L-threonyl-[protein] + ATP = O-phospho-L-threonyl-[protein] + ADP + H(+)</text>
        <dbReference type="Rhea" id="RHEA:46608"/>
        <dbReference type="Rhea" id="RHEA-COMP:11060"/>
        <dbReference type="Rhea" id="RHEA-COMP:11605"/>
        <dbReference type="ChEBI" id="CHEBI:15378"/>
        <dbReference type="ChEBI" id="CHEBI:30013"/>
        <dbReference type="ChEBI" id="CHEBI:30616"/>
        <dbReference type="ChEBI" id="CHEBI:61977"/>
        <dbReference type="ChEBI" id="CHEBI:456216"/>
        <dbReference type="EC" id="2.7.11.1"/>
    </reaction>
</comment>
<comment type="caution">
    <text evidence="11">The sequence shown here is derived from an EMBL/GenBank/DDBJ whole genome shotgun (WGS) entry which is preliminary data.</text>
</comment>